<dbReference type="STRING" id="671143.DAMO_0361"/>
<name>D5MJ84_METO1</name>
<accession>D5MJ84</accession>
<dbReference type="EMBL" id="FP565575">
    <property type="protein sequence ID" value="CBE67449.1"/>
    <property type="molecule type" value="Genomic_DNA"/>
</dbReference>
<dbReference type="InterPro" id="IPR015946">
    <property type="entry name" value="KH_dom-like_a/b"/>
</dbReference>
<dbReference type="InterPro" id="IPR052707">
    <property type="entry name" value="OsmC_Ohr_Peroxiredoxin"/>
</dbReference>
<dbReference type="Pfam" id="PF02566">
    <property type="entry name" value="OsmC"/>
    <property type="match status" value="1"/>
</dbReference>
<reference evidence="1 2" key="1">
    <citation type="journal article" date="2010" name="Nature">
        <title>Nitrite-driven anaerobic methane oxidation by oxygenic bacteria.</title>
        <authorList>
            <person name="Ettwig K.F."/>
            <person name="Butler M.K."/>
            <person name="Le Paslier D."/>
            <person name="Pelletier E."/>
            <person name="Mangenot S."/>
            <person name="Kuypers M.M.M."/>
            <person name="Schreiber F."/>
            <person name="Dutilh B.E."/>
            <person name="Zedelius J."/>
            <person name="de Beer D."/>
            <person name="Gloerich J."/>
            <person name="Wessels H.J.C.T."/>
            <person name="van Allen T."/>
            <person name="Luesken F."/>
            <person name="Wu M."/>
            <person name="van de Pas-Schoonen K.T."/>
            <person name="Op den Camp H.J.M."/>
            <person name="Janssen-Megens E.M."/>
            <person name="Francoijs K-J."/>
            <person name="Stunnenberg H."/>
            <person name="Weissenbach J."/>
            <person name="Jetten M.S.M."/>
            <person name="Strous M."/>
        </authorList>
    </citation>
    <scope>NUCLEOTIDE SEQUENCE [LARGE SCALE GENOMIC DNA]</scope>
</reference>
<dbReference type="PANTHER" id="PTHR42830">
    <property type="entry name" value="OSMOTICALLY INDUCIBLE FAMILY PROTEIN"/>
    <property type="match status" value="1"/>
</dbReference>
<dbReference type="InterPro" id="IPR036102">
    <property type="entry name" value="OsmC/Ohrsf"/>
</dbReference>
<dbReference type="Gene3D" id="3.30.300.20">
    <property type="match status" value="1"/>
</dbReference>
<sequence length="150" mass="16426">MSEHGVTVTWRRTSASFDYEAYNRDHAWSFDAGIQVRASAAPAYRGDPDCVDPEEAFVAALAGCHMLTFLAVASRKRLIVDAYEDHATGFMEKNADGKLAVTRVVLRPRVRFSGSSALSHDELARLHEQAHHGCIIANSVLTAITIEPAD</sequence>
<dbReference type="HOGENOM" id="CLU_105860_0_0_0"/>
<evidence type="ECO:0000313" key="2">
    <source>
        <dbReference type="Proteomes" id="UP000006898"/>
    </source>
</evidence>
<dbReference type="KEGG" id="mox:DAMO_0361"/>
<protein>
    <submittedName>
        <fullName evidence="1">OsmC family protein</fullName>
    </submittedName>
</protein>
<dbReference type="eggNOG" id="COG1764">
    <property type="taxonomic scope" value="Bacteria"/>
</dbReference>
<organism evidence="1 2">
    <name type="scientific">Methylomirabilis oxygeniifera</name>
    <dbReference type="NCBI Taxonomy" id="671143"/>
    <lineage>
        <taxon>Bacteria</taxon>
        <taxon>Candidatus Methylomirabilota</taxon>
        <taxon>Candidatus Methylomirabilia</taxon>
        <taxon>Candidatus Methylomirabilales</taxon>
        <taxon>Candidatus Methylomirabilaceae</taxon>
        <taxon>Candidatus Methylomirabilis</taxon>
    </lineage>
</organism>
<evidence type="ECO:0000313" key="1">
    <source>
        <dbReference type="EMBL" id="CBE67449.1"/>
    </source>
</evidence>
<gene>
    <name evidence="1" type="ORF">DAMO_0361</name>
</gene>
<dbReference type="InterPro" id="IPR003718">
    <property type="entry name" value="OsmC/Ohr_fam"/>
</dbReference>
<dbReference type="SUPFAM" id="SSF82784">
    <property type="entry name" value="OsmC-like"/>
    <property type="match status" value="1"/>
</dbReference>
<proteinExistence type="predicted"/>
<dbReference type="Proteomes" id="UP000006898">
    <property type="component" value="Chromosome"/>
</dbReference>
<dbReference type="PANTHER" id="PTHR42830:SF2">
    <property type="entry name" value="OSMC_OHR FAMILY PROTEIN"/>
    <property type="match status" value="1"/>
</dbReference>
<dbReference type="AlphaFoldDB" id="D5MJ84"/>